<organism evidence="8 9">
    <name type="scientific">Aspergillus violaceofuscus (strain CBS 115571)</name>
    <dbReference type="NCBI Taxonomy" id="1450538"/>
    <lineage>
        <taxon>Eukaryota</taxon>
        <taxon>Fungi</taxon>
        <taxon>Dikarya</taxon>
        <taxon>Ascomycota</taxon>
        <taxon>Pezizomycotina</taxon>
        <taxon>Eurotiomycetes</taxon>
        <taxon>Eurotiomycetidae</taxon>
        <taxon>Eurotiales</taxon>
        <taxon>Aspergillaceae</taxon>
        <taxon>Aspergillus</taxon>
    </lineage>
</organism>
<keyword evidence="2" id="KW-0805">Transcription regulation</keyword>
<dbReference type="SMART" id="SM00906">
    <property type="entry name" value="Fungal_trans"/>
    <property type="match status" value="1"/>
</dbReference>
<keyword evidence="4" id="KW-0804">Transcription</keyword>
<dbReference type="PANTHER" id="PTHR46910:SF1">
    <property type="entry name" value="MISCELLANEOUS ZN(II)2CYS6 TRANSCRIPTION FACTOR (EUROFUNG)-RELATED"/>
    <property type="match status" value="1"/>
</dbReference>
<dbReference type="GO" id="GO:0006351">
    <property type="term" value="P:DNA-templated transcription"/>
    <property type="evidence" value="ECO:0007669"/>
    <property type="project" value="InterPro"/>
</dbReference>
<dbReference type="Pfam" id="PF04082">
    <property type="entry name" value="Fungal_trans"/>
    <property type="match status" value="1"/>
</dbReference>
<keyword evidence="1" id="KW-0479">Metal-binding</keyword>
<evidence type="ECO:0000256" key="4">
    <source>
        <dbReference type="ARBA" id="ARBA00023163"/>
    </source>
</evidence>
<keyword evidence="5" id="KW-0539">Nucleus</keyword>
<dbReference type="Pfam" id="PF00172">
    <property type="entry name" value="Zn_clus"/>
    <property type="match status" value="1"/>
</dbReference>
<dbReference type="InterPro" id="IPR001138">
    <property type="entry name" value="Zn2Cys6_DnaBD"/>
</dbReference>
<dbReference type="GO" id="GO:0000981">
    <property type="term" value="F:DNA-binding transcription factor activity, RNA polymerase II-specific"/>
    <property type="evidence" value="ECO:0007669"/>
    <property type="project" value="InterPro"/>
</dbReference>
<dbReference type="InterPro" id="IPR036864">
    <property type="entry name" value="Zn2-C6_fun-type_DNA-bd_sf"/>
</dbReference>
<proteinExistence type="predicted"/>
<dbReference type="STRING" id="1450538.A0A2V5HIJ8"/>
<evidence type="ECO:0000259" key="7">
    <source>
        <dbReference type="PROSITE" id="PS50048"/>
    </source>
</evidence>
<accession>A0A2V5HIJ8</accession>
<evidence type="ECO:0000256" key="6">
    <source>
        <dbReference type="SAM" id="MobiDB-lite"/>
    </source>
</evidence>
<dbReference type="OMA" id="IGMDDHE"/>
<evidence type="ECO:0000256" key="3">
    <source>
        <dbReference type="ARBA" id="ARBA00023125"/>
    </source>
</evidence>
<dbReference type="InterPro" id="IPR007219">
    <property type="entry name" value="XnlR_reg_dom"/>
</dbReference>
<dbReference type="SMART" id="SM00066">
    <property type="entry name" value="GAL4"/>
    <property type="match status" value="1"/>
</dbReference>
<evidence type="ECO:0000256" key="1">
    <source>
        <dbReference type="ARBA" id="ARBA00022723"/>
    </source>
</evidence>
<dbReference type="AlphaFoldDB" id="A0A2V5HIJ8"/>
<feature type="compositionally biased region" description="Basic and acidic residues" evidence="6">
    <location>
        <begin position="649"/>
        <end position="658"/>
    </location>
</feature>
<evidence type="ECO:0000313" key="8">
    <source>
        <dbReference type="EMBL" id="PYI15910.1"/>
    </source>
</evidence>
<evidence type="ECO:0000256" key="5">
    <source>
        <dbReference type="ARBA" id="ARBA00023242"/>
    </source>
</evidence>
<evidence type="ECO:0000256" key="2">
    <source>
        <dbReference type="ARBA" id="ARBA00023015"/>
    </source>
</evidence>
<name>A0A2V5HIJ8_ASPV1</name>
<keyword evidence="9" id="KW-1185">Reference proteome</keyword>
<dbReference type="SUPFAM" id="SSF57701">
    <property type="entry name" value="Zn2/Cys6 DNA-binding domain"/>
    <property type="match status" value="1"/>
</dbReference>
<feature type="region of interest" description="Disordered" evidence="6">
    <location>
        <begin position="64"/>
        <end position="113"/>
    </location>
</feature>
<dbReference type="PROSITE" id="PS00463">
    <property type="entry name" value="ZN2_CY6_FUNGAL_1"/>
    <property type="match status" value="1"/>
</dbReference>
<dbReference type="CDD" id="cd00067">
    <property type="entry name" value="GAL4"/>
    <property type="match status" value="1"/>
</dbReference>
<feature type="compositionally biased region" description="Basic and acidic residues" evidence="6">
    <location>
        <begin position="72"/>
        <end position="89"/>
    </location>
</feature>
<keyword evidence="3" id="KW-0238">DNA-binding</keyword>
<dbReference type="InterPro" id="IPR050987">
    <property type="entry name" value="AtrR-like"/>
</dbReference>
<feature type="compositionally biased region" description="Pro residues" evidence="6">
    <location>
        <begin position="608"/>
        <end position="624"/>
    </location>
</feature>
<feature type="region of interest" description="Disordered" evidence="6">
    <location>
        <begin position="604"/>
        <end position="685"/>
    </location>
</feature>
<reference evidence="8 9" key="1">
    <citation type="submission" date="2018-02" db="EMBL/GenBank/DDBJ databases">
        <title>The genomes of Aspergillus section Nigri reveals drivers in fungal speciation.</title>
        <authorList>
            <consortium name="DOE Joint Genome Institute"/>
            <person name="Vesth T.C."/>
            <person name="Nybo J."/>
            <person name="Theobald S."/>
            <person name="Brandl J."/>
            <person name="Frisvad J.C."/>
            <person name="Nielsen K.F."/>
            <person name="Lyhne E.K."/>
            <person name="Kogle M.E."/>
            <person name="Kuo A."/>
            <person name="Riley R."/>
            <person name="Clum A."/>
            <person name="Nolan M."/>
            <person name="Lipzen A."/>
            <person name="Salamov A."/>
            <person name="Henrissat B."/>
            <person name="Wiebenga A."/>
            <person name="De vries R.P."/>
            <person name="Grigoriev I.V."/>
            <person name="Mortensen U.H."/>
            <person name="Andersen M.R."/>
            <person name="Baker S.E."/>
        </authorList>
    </citation>
    <scope>NUCLEOTIDE SEQUENCE [LARGE SCALE GENOMIC DNA]</scope>
    <source>
        <strain evidence="8 9">CBS 115571</strain>
    </source>
</reference>
<protein>
    <recommendedName>
        <fullName evidence="7">Zn(2)-C6 fungal-type domain-containing protein</fullName>
    </recommendedName>
</protein>
<gene>
    <name evidence="8" type="ORF">BO99DRAFT_445764</name>
</gene>
<dbReference type="EMBL" id="KZ825177">
    <property type="protein sequence ID" value="PYI15910.1"/>
    <property type="molecule type" value="Genomic_DNA"/>
</dbReference>
<dbReference type="PROSITE" id="PS50048">
    <property type="entry name" value="ZN2_CY6_FUNGAL_2"/>
    <property type="match status" value="1"/>
</dbReference>
<sequence length="730" mass="81902">MDKPPPSKRPRLSMACNICRQRKVKCDAEYPKCRNCRVRNQVCVTTDPQRPGVTGFREWLDLPLMSNGGNANEKDHLQQHQHQQEDPMRRSSAAHPPEATPLSHKEDSFLATGQQPAAAVNEVSPVHHPFDTVSVEDGCDRTKVLGASSSQCLAKSLDVYFTAARLKPVTGFFRHGMRFAEELELPLCVSLPELPSPENRQRYLTAFLSRIHPLYPIFHVERLEAGVEQLATLADFRHLPHERIPRLVTAYLIMSLGADEIAQGQTEDGDRYLLAAAGLLAHVITIPYLPAVQTLLLFTVTYRGRNKEGLAWQTLGMAIRVAYTLGLHRLSGLAARRQYIHRRVWLICWSLEKMMHLESGRPMAITVEACQPAEEDFRPEDRFLRWHVQLADSQGNISHHIYNHHPGTTRTARQILLDTARLDQELLSWANQIPSDLRPGNDIFCPREEFHHVTFLAIQYHEAMISLHRAALIAPTTTFDEEVTRYCSDEPSQHRLRNGESICVNSARAIAKLSIELSEREADSQIITAGPSILACIVLGIFLMKHPGSKLRAMDLQLLKACLGYTSVQMSKYDADPRFSEGLHIMYDQISSYLHSYAKPPLQSPCMQKPPPYSALTPNPQPHPRPAKPVTSLPTPSAFEDITPTTWHQLDDDLRRSDTLAPGSGLRGGEERPEVSLGPPERLPGQLSPGFMGGVSLVDGFEDQYYPFAGYNVDELWNWMLYGGSPDTGG</sequence>
<dbReference type="Proteomes" id="UP000249829">
    <property type="component" value="Unassembled WGS sequence"/>
</dbReference>
<dbReference type="PANTHER" id="PTHR46910">
    <property type="entry name" value="TRANSCRIPTION FACTOR PDR1"/>
    <property type="match status" value="1"/>
</dbReference>
<dbReference type="GO" id="GO:0008270">
    <property type="term" value="F:zinc ion binding"/>
    <property type="evidence" value="ECO:0007669"/>
    <property type="project" value="InterPro"/>
</dbReference>
<evidence type="ECO:0000313" key="9">
    <source>
        <dbReference type="Proteomes" id="UP000249829"/>
    </source>
</evidence>
<dbReference type="CDD" id="cd12148">
    <property type="entry name" value="fungal_TF_MHR"/>
    <property type="match status" value="1"/>
</dbReference>
<dbReference type="GO" id="GO:0003677">
    <property type="term" value="F:DNA binding"/>
    <property type="evidence" value="ECO:0007669"/>
    <property type="project" value="UniProtKB-KW"/>
</dbReference>
<feature type="domain" description="Zn(2)-C6 fungal-type" evidence="7">
    <location>
        <begin position="15"/>
        <end position="45"/>
    </location>
</feature>
<dbReference type="Gene3D" id="4.10.240.10">
    <property type="entry name" value="Zn(2)-C6 fungal-type DNA-binding domain"/>
    <property type="match status" value="1"/>
</dbReference>